<reference evidence="3" key="1">
    <citation type="journal article" date="2019" name="Int. J. Syst. Evol. Microbiol.">
        <title>The Global Catalogue of Microorganisms (GCM) 10K type strain sequencing project: providing services to taxonomists for standard genome sequencing and annotation.</title>
        <authorList>
            <consortium name="The Broad Institute Genomics Platform"/>
            <consortium name="The Broad Institute Genome Sequencing Center for Infectious Disease"/>
            <person name="Wu L."/>
            <person name="Ma J."/>
        </authorList>
    </citation>
    <scope>NUCLEOTIDE SEQUENCE [LARGE SCALE GENOMIC DNA]</scope>
    <source>
        <strain evidence="3">CCUG 50347</strain>
    </source>
</reference>
<comment type="caution">
    <text evidence="2">The sequence shown here is derived from an EMBL/GenBank/DDBJ whole genome shotgun (WGS) entry which is preliminary data.</text>
</comment>
<evidence type="ECO:0000259" key="1">
    <source>
        <dbReference type="Pfam" id="PF13338"/>
    </source>
</evidence>
<keyword evidence="3" id="KW-1185">Reference proteome</keyword>
<protein>
    <submittedName>
        <fullName evidence="2">Type IV toxin-antitoxin system AbiEi family antitoxin domain-containing protein</fullName>
    </submittedName>
</protein>
<evidence type="ECO:0000313" key="3">
    <source>
        <dbReference type="Proteomes" id="UP001595909"/>
    </source>
</evidence>
<sequence>MDEFDNWRLLLAQQHRVVTRAQLLARGFTDDGIRAQVEAGRWRRVHEGVYALHSGPLTRAAQMTAALLACGGAALLSHETAGELHGFLEQEASAAIHVTVRYGCSTARADGVRVHRSRAFAHIAARGEEPPRTSRVHTVLDLVNSAPDRHEAARRAHQLALDAGVHPLDLERAVELRRPPRFLQPIKDAIRLLREGVLSALEHQYLVDVEKAHGLPEGRRQGPVLVDGVQRYEDITYDLPDGAAVVRLDGFGYHRDRLTALIDRRRSVAAAVAATPAIPFGWDEVTRFPCRTAREVEAVVRWLGWADPLLSCPRCRE</sequence>
<dbReference type="Proteomes" id="UP001595909">
    <property type="component" value="Unassembled WGS sequence"/>
</dbReference>
<dbReference type="Pfam" id="PF13338">
    <property type="entry name" value="AbiEi_4"/>
    <property type="match status" value="1"/>
</dbReference>
<dbReference type="InterPro" id="IPR025159">
    <property type="entry name" value="AbiEi_N"/>
</dbReference>
<proteinExistence type="predicted"/>
<feature type="domain" description="AbiEi antitoxin N-terminal" evidence="1">
    <location>
        <begin position="10"/>
        <end position="52"/>
    </location>
</feature>
<dbReference type="EMBL" id="JBHSIM010000021">
    <property type="protein sequence ID" value="MFC4833027.1"/>
    <property type="molecule type" value="Genomic_DNA"/>
</dbReference>
<organism evidence="2 3">
    <name type="scientific">Actinomycetospora chibensis</name>
    <dbReference type="NCBI Taxonomy" id="663606"/>
    <lineage>
        <taxon>Bacteria</taxon>
        <taxon>Bacillati</taxon>
        <taxon>Actinomycetota</taxon>
        <taxon>Actinomycetes</taxon>
        <taxon>Pseudonocardiales</taxon>
        <taxon>Pseudonocardiaceae</taxon>
        <taxon>Actinomycetospora</taxon>
    </lineage>
</organism>
<evidence type="ECO:0000313" key="2">
    <source>
        <dbReference type="EMBL" id="MFC4833027.1"/>
    </source>
</evidence>
<name>A0ABV9RIP2_9PSEU</name>
<gene>
    <name evidence="2" type="ORF">ACFPEL_11470</name>
</gene>
<accession>A0ABV9RIP2</accession>